<protein>
    <submittedName>
        <fullName evidence="1">Uncharacterized protein</fullName>
    </submittedName>
</protein>
<evidence type="ECO:0000313" key="1">
    <source>
        <dbReference type="EMBL" id="PWE56568.1"/>
    </source>
</evidence>
<dbReference type="EMBL" id="QFBC01000003">
    <property type="protein sequence ID" value="PWE56568.1"/>
    <property type="molecule type" value="Genomic_DNA"/>
</dbReference>
<dbReference type="Proteomes" id="UP000245252">
    <property type="component" value="Unassembled WGS sequence"/>
</dbReference>
<keyword evidence="2" id="KW-1185">Reference proteome</keyword>
<name>A0A2U2DTD8_9HYPH</name>
<gene>
    <name evidence="1" type="ORF">DEM27_09325</name>
</gene>
<proteinExistence type="predicted"/>
<organism evidence="1 2">
    <name type="scientific">Metarhizobium album</name>
    <dbReference type="NCBI Taxonomy" id="2182425"/>
    <lineage>
        <taxon>Bacteria</taxon>
        <taxon>Pseudomonadati</taxon>
        <taxon>Pseudomonadota</taxon>
        <taxon>Alphaproteobacteria</taxon>
        <taxon>Hyphomicrobiales</taxon>
        <taxon>Rhizobiaceae</taxon>
        <taxon>Metarhizobium</taxon>
    </lineage>
</organism>
<dbReference type="Gene3D" id="3.90.1720.10">
    <property type="entry name" value="endopeptidase domain like (from Nostoc punctiforme)"/>
    <property type="match status" value="1"/>
</dbReference>
<comment type="caution">
    <text evidence="1">The sequence shown here is derived from an EMBL/GenBank/DDBJ whole genome shotgun (WGS) entry which is preliminary data.</text>
</comment>
<reference evidence="1 2" key="1">
    <citation type="submission" date="2018-05" db="EMBL/GenBank/DDBJ databases">
        <title>The draft genome of strain NS-104.</title>
        <authorList>
            <person name="Hang P."/>
            <person name="Jiang J."/>
        </authorList>
    </citation>
    <scope>NUCLEOTIDE SEQUENCE [LARGE SCALE GENOMIC DNA]</scope>
    <source>
        <strain evidence="1 2">NS-104</strain>
    </source>
</reference>
<dbReference type="InterPro" id="IPR038765">
    <property type="entry name" value="Papain-like_cys_pep_sf"/>
</dbReference>
<accession>A0A2U2DTD8</accession>
<dbReference type="AlphaFoldDB" id="A0A2U2DTD8"/>
<dbReference type="SUPFAM" id="SSF54001">
    <property type="entry name" value="Cysteine proteinases"/>
    <property type="match status" value="1"/>
</dbReference>
<sequence>MIMAVFYTPHTGKRATIKCGDILINNNTFSPAHCGIVVSNQDVIHATGKGIKIDDIDMWGNNADMFRSATDLTTAEAGKLERIAQEIKDSASYGVGRAAFKSTFSTHTAAEGTHQRLNKYRERLKNHQGVVKHVYCSELVILCYQLAWIESDAINANHRLFIQLDGKHTWPSTLRRYLRSNANFKELGEYKKA</sequence>
<evidence type="ECO:0000313" key="2">
    <source>
        <dbReference type="Proteomes" id="UP000245252"/>
    </source>
</evidence>